<sequence>MAYELSDSITINASPAAVFTLLSDITRTGEWSAQCYRAHWNDADDTHASYAPSHCIGSTFTGYNRTPEREWSTTSEVITYKPNTEFSWQVLSSGTIWGYRMEPAPNTNDATLLTEYTAFTPAGEAYFRSKFGPDATAQEAQRQHAANAGITQTLTRIKEILEG</sequence>
<dbReference type="Proteomes" id="UP000185479">
    <property type="component" value="Chromosome"/>
</dbReference>
<keyword evidence="2" id="KW-1185">Reference proteome</keyword>
<dbReference type="OrthoDB" id="4618973at2"/>
<name>A0A1L7CPX4_CORFL</name>
<dbReference type="CDD" id="cd07812">
    <property type="entry name" value="SRPBCC"/>
    <property type="match status" value="1"/>
</dbReference>
<accession>A0A1L7CPX4</accession>
<dbReference type="SUPFAM" id="SSF55961">
    <property type="entry name" value="Bet v1-like"/>
    <property type="match status" value="1"/>
</dbReference>
<dbReference type="STRING" id="28028.CFLV_12585"/>
<evidence type="ECO:0000313" key="1">
    <source>
        <dbReference type="EMBL" id="APT87902.1"/>
    </source>
</evidence>
<organism evidence="1 2">
    <name type="scientific">Corynebacterium flavescens</name>
    <dbReference type="NCBI Taxonomy" id="28028"/>
    <lineage>
        <taxon>Bacteria</taxon>
        <taxon>Bacillati</taxon>
        <taxon>Actinomycetota</taxon>
        <taxon>Actinomycetes</taxon>
        <taxon>Mycobacteriales</taxon>
        <taxon>Corynebacteriaceae</taxon>
        <taxon>Corynebacterium</taxon>
    </lineage>
</organism>
<gene>
    <name evidence="1" type="ORF">CFLV_12585</name>
</gene>
<reference evidence="1 2" key="1">
    <citation type="submission" date="2014-08" db="EMBL/GenBank/DDBJ databases">
        <title>Complete genome sequence of Corynebacterium flavescens OJ8(T)(=DSM 20296(T)), isolated from cheese.</title>
        <authorList>
            <person name="Ruckert C."/>
            <person name="Albersmeier A."/>
            <person name="Winkler A."/>
            <person name="Kalinowski J."/>
        </authorList>
    </citation>
    <scope>NUCLEOTIDE SEQUENCE [LARGE SCALE GENOMIC DNA]</scope>
    <source>
        <strain evidence="1 2">OJ8</strain>
    </source>
</reference>
<proteinExistence type="predicted"/>
<dbReference type="AlphaFoldDB" id="A0A1L7CPX4"/>
<dbReference type="KEGG" id="cfc:CFLV_12585"/>
<protein>
    <submittedName>
        <fullName evidence="1">Uncharacterized protein</fullName>
    </submittedName>
</protein>
<dbReference type="InterPro" id="IPR023393">
    <property type="entry name" value="START-like_dom_sf"/>
</dbReference>
<evidence type="ECO:0000313" key="2">
    <source>
        <dbReference type="Proteomes" id="UP000185479"/>
    </source>
</evidence>
<dbReference type="Gene3D" id="3.30.530.20">
    <property type="match status" value="1"/>
</dbReference>
<dbReference type="InterPro" id="IPR019587">
    <property type="entry name" value="Polyketide_cyclase/dehydratase"/>
</dbReference>
<dbReference type="Pfam" id="PF10604">
    <property type="entry name" value="Polyketide_cyc2"/>
    <property type="match status" value="1"/>
</dbReference>
<dbReference type="EMBL" id="CP009246">
    <property type="protein sequence ID" value="APT87902.1"/>
    <property type="molecule type" value="Genomic_DNA"/>
</dbReference>